<sequence length="170" mass="18379">MVAALELYFDHVAERRMRVLWDALETDGVPTMRGLLDGKHRPHLSLVGSTALDPAVVRDALEGFDIAPPLKLSFQFAGVFVGRVLWLGPAPSVSLLGHQAEVWRRLAVAGVAMSPLYAPGAWVPHATVSMRVPRPVLTEALRRCIETLPIEATCTGAAVADHAKGIYTPL</sequence>
<name>A0A8J3Z1L7_9ACTN</name>
<dbReference type="PANTHER" id="PTHR36039">
    <property type="match status" value="1"/>
</dbReference>
<evidence type="ECO:0000313" key="1">
    <source>
        <dbReference type="EMBL" id="GIJ53540.1"/>
    </source>
</evidence>
<organism evidence="1 2">
    <name type="scientific">Virgisporangium aurantiacum</name>
    <dbReference type="NCBI Taxonomy" id="175570"/>
    <lineage>
        <taxon>Bacteria</taxon>
        <taxon>Bacillati</taxon>
        <taxon>Actinomycetota</taxon>
        <taxon>Actinomycetes</taxon>
        <taxon>Micromonosporales</taxon>
        <taxon>Micromonosporaceae</taxon>
        <taxon>Virgisporangium</taxon>
    </lineage>
</organism>
<evidence type="ECO:0000313" key="2">
    <source>
        <dbReference type="Proteomes" id="UP000612585"/>
    </source>
</evidence>
<protein>
    <recommendedName>
        <fullName evidence="3">2'-5' RNA ligase superfamily protein</fullName>
    </recommendedName>
</protein>
<dbReference type="Gene3D" id="3.90.1140.10">
    <property type="entry name" value="Cyclic phosphodiesterase"/>
    <property type="match status" value="1"/>
</dbReference>
<gene>
    <name evidence="1" type="ORF">Vau01_010560</name>
</gene>
<evidence type="ECO:0008006" key="3">
    <source>
        <dbReference type="Google" id="ProtNLM"/>
    </source>
</evidence>
<dbReference type="AlphaFoldDB" id="A0A8J3Z1L7"/>
<comment type="caution">
    <text evidence="1">The sequence shown here is derived from an EMBL/GenBank/DDBJ whole genome shotgun (WGS) entry which is preliminary data.</text>
</comment>
<dbReference type="SUPFAM" id="SSF55144">
    <property type="entry name" value="LigT-like"/>
    <property type="match status" value="1"/>
</dbReference>
<dbReference type="PANTHER" id="PTHR36039:SF2">
    <property type="entry name" value="RNA LIGASE_CYCLIC NUCLEOTIDE PHOSPHODIESTERASE FAMILY PROTEIN"/>
    <property type="match status" value="1"/>
</dbReference>
<proteinExistence type="predicted"/>
<accession>A0A8J3Z1L7</accession>
<dbReference type="InterPro" id="IPR009097">
    <property type="entry name" value="Cyclic_Pdiesterase"/>
</dbReference>
<dbReference type="Pfam" id="PF13563">
    <property type="entry name" value="2_5_RNA_ligase2"/>
    <property type="match status" value="1"/>
</dbReference>
<reference evidence="1" key="1">
    <citation type="submission" date="2021-01" db="EMBL/GenBank/DDBJ databases">
        <title>Whole genome shotgun sequence of Virgisporangium aurantiacum NBRC 16421.</title>
        <authorList>
            <person name="Komaki H."/>
            <person name="Tamura T."/>
        </authorList>
    </citation>
    <scope>NUCLEOTIDE SEQUENCE</scope>
    <source>
        <strain evidence="1">NBRC 16421</strain>
    </source>
</reference>
<dbReference type="EMBL" id="BOPG01000008">
    <property type="protein sequence ID" value="GIJ53540.1"/>
    <property type="molecule type" value="Genomic_DNA"/>
</dbReference>
<keyword evidence="2" id="KW-1185">Reference proteome</keyword>
<dbReference type="Proteomes" id="UP000612585">
    <property type="component" value="Unassembled WGS sequence"/>
</dbReference>